<name>A0A3G1KYI1_FORW1</name>
<keyword evidence="1" id="KW-0472">Membrane</keyword>
<keyword evidence="3" id="KW-1185">Reference proteome</keyword>
<feature type="transmembrane region" description="Helical" evidence="1">
    <location>
        <begin position="47"/>
        <end position="62"/>
    </location>
</feature>
<dbReference type="EMBL" id="CP017634">
    <property type="protein sequence ID" value="ATW27573.1"/>
    <property type="molecule type" value="Genomic_DNA"/>
</dbReference>
<keyword evidence="1" id="KW-0812">Transmembrane</keyword>
<evidence type="ECO:0000256" key="1">
    <source>
        <dbReference type="SAM" id="Phobius"/>
    </source>
</evidence>
<feature type="transmembrane region" description="Helical" evidence="1">
    <location>
        <begin position="20"/>
        <end position="41"/>
    </location>
</feature>
<protein>
    <submittedName>
        <fullName evidence="2">Uncharacterized protein</fullName>
    </submittedName>
</protein>
<dbReference type="AlphaFoldDB" id="A0A3G1KYI1"/>
<proteinExistence type="predicted"/>
<gene>
    <name evidence="2" type="ORF">DCMF_24975</name>
</gene>
<accession>A0A3G1KYI1</accession>
<keyword evidence="1" id="KW-1133">Transmembrane helix</keyword>
<organism evidence="2 3">
    <name type="scientific">Formimonas warabiya</name>
    <dbReference type="NCBI Taxonomy" id="1761012"/>
    <lineage>
        <taxon>Bacteria</taxon>
        <taxon>Bacillati</taxon>
        <taxon>Bacillota</taxon>
        <taxon>Clostridia</taxon>
        <taxon>Eubacteriales</taxon>
        <taxon>Peptococcaceae</taxon>
        <taxon>Candidatus Formimonas</taxon>
    </lineage>
</organism>
<dbReference type="KEGG" id="fwa:DCMF_24975"/>
<dbReference type="Proteomes" id="UP000323521">
    <property type="component" value="Chromosome"/>
</dbReference>
<sequence length="170" mass="20258">MIYDLSRKKGVFSVERNPVFSKAGFFYIFSSIQYPFLFWYFGRQKPAGVYFFLPWYLFLYFKKRAVWIMNLGDTVLEIAFEIEGFPQKVKYDVVQYVMHHEWSVALETVCRVIKREKLAVPWETYKKVITVGTKMGLNPDVWEDVLFFVKKYLNMRPSTNKAEPVGKRTI</sequence>
<evidence type="ECO:0000313" key="3">
    <source>
        <dbReference type="Proteomes" id="UP000323521"/>
    </source>
</evidence>
<evidence type="ECO:0000313" key="2">
    <source>
        <dbReference type="EMBL" id="ATW27573.1"/>
    </source>
</evidence>
<reference evidence="2 3" key="1">
    <citation type="submission" date="2016-10" db="EMBL/GenBank/DDBJ databases">
        <title>Complete Genome Sequence of Peptococcaceae strain DCMF.</title>
        <authorList>
            <person name="Edwards R.J."/>
            <person name="Holland S.I."/>
            <person name="Deshpande N.P."/>
            <person name="Wong Y.K."/>
            <person name="Ertan H."/>
            <person name="Manefield M."/>
            <person name="Russell T.L."/>
            <person name="Lee M.J."/>
        </authorList>
    </citation>
    <scope>NUCLEOTIDE SEQUENCE [LARGE SCALE GENOMIC DNA]</scope>
    <source>
        <strain evidence="2 3">DCMF</strain>
    </source>
</reference>